<dbReference type="Pfam" id="PF05746">
    <property type="entry name" value="DALR_1"/>
    <property type="match status" value="1"/>
</dbReference>
<dbReference type="SUPFAM" id="SSF109604">
    <property type="entry name" value="HD-domain/PDEase-like"/>
    <property type="match status" value="1"/>
</dbReference>
<dbReference type="SMART" id="SM00836">
    <property type="entry name" value="DALR_1"/>
    <property type="match status" value="1"/>
</dbReference>
<dbReference type="AlphaFoldDB" id="A0A2U1CKQ2"/>
<comment type="caution">
    <text evidence="13">The sequence shown here is derived from an EMBL/GenBank/DDBJ whole genome shotgun (WGS) entry which is preliminary data.</text>
</comment>
<comment type="subunit">
    <text evidence="3 11">Tetramer of two alpha and two beta subunits.</text>
</comment>
<dbReference type="Proteomes" id="UP000246145">
    <property type="component" value="Unassembled WGS sequence"/>
</dbReference>
<dbReference type="PROSITE" id="PS50861">
    <property type="entry name" value="AA_TRNA_LIGASE_II_GLYAB"/>
    <property type="match status" value="1"/>
</dbReference>
<evidence type="ECO:0000256" key="8">
    <source>
        <dbReference type="ARBA" id="ARBA00022917"/>
    </source>
</evidence>
<accession>A0A2U1CKQ2</accession>
<evidence type="ECO:0000256" key="6">
    <source>
        <dbReference type="ARBA" id="ARBA00022741"/>
    </source>
</evidence>
<dbReference type="PRINTS" id="PR01045">
    <property type="entry name" value="TRNASYNTHGB"/>
</dbReference>
<keyword evidence="4 11" id="KW-0963">Cytoplasm</keyword>
<dbReference type="NCBIfam" id="TIGR00211">
    <property type="entry name" value="glyS"/>
    <property type="match status" value="1"/>
</dbReference>
<evidence type="ECO:0000259" key="12">
    <source>
        <dbReference type="SMART" id="SM00836"/>
    </source>
</evidence>
<dbReference type="RefSeq" id="WP_116518625.1">
    <property type="nucleotide sequence ID" value="NZ_JACCEX010000003.1"/>
</dbReference>
<dbReference type="GO" id="GO:0004820">
    <property type="term" value="F:glycine-tRNA ligase activity"/>
    <property type="evidence" value="ECO:0007669"/>
    <property type="project" value="UniProtKB-UniRule"/>
</dbReference>
<evidence type="ECO:0000313" key="14">
    <source>
        <dbReference type="Proteomes" id="UP000246145"/>
    </source>
</evidence>
<evidence type="ECO:0000256" key="10">
    <source>
        <dbReference type="ARBA" id="ARBA00047937"/>
    </source>
</evidence>
<comment type="similarity">
    <text evidence="2 11">Belongs to the class-II aminoacyl-tRNA synthetase family.</text>
</comment>
<dbReference type="STRING" id="1231391.GCA_000308195_02360"/>
<name>A0A2U1CKQ2_9BURK</name>
<dbReference type="OrthoDB" id="9775440at2"/>
<dbReference type="GO" id="GO:0004814">
    <property type="term" value="F:arginine-tRNA ligase activity"/>
    <property type="evidence" value="ECO:0007669"/>
    <property type="project" value="InterPro"/>
</dbReference>
<reference evidence="13 14" key="1">
    <citation type="submission" date="2018-04" db="EMBL/GenBank/DDBJ databases">
        <title>Genomic Encyclopedia of Type Strains, Phase IV (KMG-IV): sequencing the most valuable type-strain genomes for metagenomic binning, comparative biology and taxonomic classification.</title>
        <authorList>
            <person name="Goeker M."/>
        </authorList>
    </citation>
    <scope>NUCLEOTIDE SEQUENCE [LARGE SCALE GENOMIC DNA]</scope>
    <source>
        <strain evidence="13 14">DSM 10065</strain>
    </source>
</reference>
<keyword evidence="8 11" id="KW-0648">Protein biosynthesis</keyword>
<dbReference type="GO" id="GO:0006420">
    <property type="term" value="P:arginyl-tRNA aminoacylation"/>
    <property type="evidence" value="ECO:0007669"/>
    <property type="project" value="InterPro"/>
</dbReference>
<evidence type="ECO:0000256" key="2">
    <source>
        <dbReference type="ARBA" id="ARBA00008226"/>
    </source>
</evidence>
<gene>
    <name evidence="11" type="primary">glyS</name>
    <name evidence="13" type="ORF">C7440_2298</name>
</gene>
<evidence type="ECO:0000256" key="4">
    <source>
        <dbReference type="ARBA" id="ARBA00022490"/>
    </source>
</evidence>
<dbReference type="InterPro" id="IPR015944">
    <property type="entry name" value="Gly-tRNA-synth_bsu"/>
</dbReference>
<evidence type="ECO:0000256" key="7">
    <source>
        <dbReference type="ARBA" id="ARBA00022840"/>
    </source>
</evidence>
<comment type="subcellular location">
    <subcellularLocation>
        <location evidence="1 11">Cytoplasm</location>
    </subcellularLocation>
</comment>
<sequence>MSQADTRPLLVELLTEELPPKALQKLGRAFAEGLRGVLEKKHLLGASCRVVDYATPRRLAVLLDAVLAQAPEEHYSEKLMPAKVGLTDSGEATPALAKKLASKGLQHLQPADLVRESDGKQDYLYANGVAPGALLADGLQEALDTAISSLPIPKVMRYQLADGVTSVKFVRPAHGLIALWGADVIPVQALGLQAGRHTMGHRFMGSQSIDLADATSYESRLLDDGMVVPSFAARRDDILKQLDQHAARLNATLGNDPEVEALLDEVTALVEHPTVYAGQFDPRFLEVPPECLILTMRLNQKYFPLFDPGTGKLTHRFLIVSNMRVEDPTNIVEGNERVVRPRLADAQFFFEQDRKQPLAERVATLANSVYHNKLGSQLQRSDRVRAIARYLAERLGADAALADRAALLAKADLVTNMVAEFPELQGVMGAYYAQADGEPADVASALRGQYRIRLDEPVDAASLTGTILFIAERAETLVGIWGIGLVPTGERDPYGLRRAALGIISAFEQLSAGGYLSVPDDSRLTLAGLLDAAAGTFSQFDIAADTPQAVKGFIYERYRNQLGADHDKNVVEAVLAPEPPLHEVRARIQACSSFAQRPEAESLAAANKRIGNILKKSDEAASRVDPSRFTEDAERALAQAIEQIGPVAQAQFQRGDFTGSLATLAQARSAVDTFFNDVMVMADDPAVRANRLALLGQLHATMNQVADISRLAS</sequence>
<keyword evidence="6 11" id="KW-0547">Nucleotide-binding</keyword>
<evidence type="ECO:0000256" key="9">
    <source>
        <dbReference type="ARBA" id="ARBA00023146"/>
    </source>
</evidence>
<keyword evidence="5 11" id="KW-0436">Ligase</keyword>
<dbReference type="GO" id="GO:0005524">
    <property type="term" value="F:ATP binding"/>
    <property type="evidence" value="ECO:0007669"/>
    <property type="project" value="UniProtKB-UniRule"/>
</dbReference>
<dbReference type="PANTHER" id="PTHR30075">
    <property type="entry name" value="GLYCYL-TRNA SYNTHETASE"/>
    <property type="match status" value="1"/>
</dbReference>
<evidence type="ECO:0000256" key="11">
    <source>
        <dbReference type="HAMAP-Rule" id="MF_00255"/>
    </source>
</evidence>
<dbReference type="PANTHER" id="PTHR30075:SF2">
    <property type="entry name" value="GLYCINE--TRNA LIGASE, CHLOROPLASTIC_MITOCHONDRIAL 2"/>
    <property type="match status" value="1"/>
</dbReference>
<feature type="domain" description="DALR anticodon binding" evidence="12">
    <location>
        <begin position="609"/>
        <end position="711"/>
    </location>
</feature>
<dbReference type="EMBL" id="QEKO01000003">
    <property type="protein sequence ID" value="PVY61573.1"/>
    <property type="molecule type" value="Genomic_DNA"/>
</dbReference>
<evidence type="ECO:0000256" key="1">
    <source>
        <dbReference type="ARBA" id="ARBA00004496"/>
    </source>
</evidence>
<keyword evidence="7 11" id="KW-0067">ATP-binding</keyword>
<keyword evidence="9 11" id="KW-0030">Aminoacyl-tRNA synthetase</keyword>
<comment type="catalytic activity">
    <reaction evidence="10 11">
        <text>tRNA(Gly) + glycine + ATP = glycyl-tRNA(Gly) + AMP + diphosphate</text>
        <dbReference type="Rhea" id="RHEA:16013"/>
        <dbReference type="Rhea" id="RHEA-COMP:9664"/>
        <dbReference type="Rhea" id="RHEA-COMP:9683"/>
        <dbReference type="ChEBI" id="CHEBI:30616"/>
        <dbReference type="ChEBI" id="CHEBI:33019"/>
        <dbReference type="ChEBI" id="CHEBI:57305"/>
        <dbReference type="ChEBI" id="CHEBI:78442"/>
        <dbReference type="ChEBI" id="CHEBI:78522"/>
        <dbReference type="ChEBI" id="CHEBI:456215"/>
        <dbReference type="EC" id="6.1.1.14"/>
    </reaction>
</comment>
<organism evidence="13 14">
    <name type="scientific">Pusillimonas noertemannii</name>
    <dbReference type="NCBI Taxonomy" id="305977"/>
    <lineage>
        <taxon>Bacteria</taxon>
        <taxon>Pseudomonadati</taxon>
        <taxon>Pseudomonadota</taxon>
        <taxon>Betaproteobacteria</taxon>
        <taxon>Burkholderiales</taxon>
        <taxon>Alcaligenaceae</taxon>
        <taxon>Pusillimonas</taxon>
    </lineage>
</organism>
<keyword evidence="14" id="KW-1185">Reference proteome</keyword>
<dbReference type="InterPro" id="IPR008909">
    <property type="entry name" value="DALR_anticod-bd"/>
</dbReference>
<proteinExistence type="inferred from homology"/>
<dbReference type="Pfam" id="PF02092">
    <property type="entry name" value="tRNA_synt_2f"/>
    <property type="match status" value="1"/>
</dbReference>
<dbReference type="EC" id="6.1.1.14" evidence="11"/>
<dbReference type="GO" id="GO:0006426">
    <property type="term" value="P:glycyl-tRNA aminoacylation"/>
    <property type="evidence" value="ECO:0007669"/>
    <property type="project" value="UniProtKB-UniRule"/>
</dbReference>
<protein>
    <recommendedName>
        <fullName evidence="11">Glycine--tRNA ligase beta subunit</fullName>
        <ecNumber evidence="11">6.1.1.14</ecNumber>
    </recommendedName>
    <alternativeName>
        <fullName evidence="11">Glycyl-tRNA synthetase beta subunit</fullName>
        <shortName evidence="11">GlyRS</shortName>
    </alternativeName>
</protein>
<dbReference type="InterPro" id="IPR006194">
    <property type="entry name" value="Gly-tRNA-synth_heterodimer"/>
</dbReference>
<evidence type="ECO:0000313" key="13">
    <source>
        <dbReference type="EMBL" id="PVY61573.1"/>
    </source>
</evidence>
<dbReference type="HAMAP" id="MF_00255">
    <property type="entry name" value="Gly_tRNA_synth_beta"/>
    <property type="match status" value="1"/>
</dbReference>
<evidence type="ECO:0000256" key="5">
    <source>
        <dbReference type="ARBA" id="ARBA00022598"/>
    </source>
</evidence>
<dbReference type="GO" id="GO:0005829">
    <property type="term" value="C:cytosol"/>
    <property type="evidence" value="ECO:0007669"/>
    <property type="project" value="TreeGrafter"/>
</dbReference>
<evidence type="ECO:0000256" key="3">
    <source>
        <dbReference type="ARBA" id="ARBA00011209"/>
    </source>
</evidence>